<protein>
    <submittedName>
        <fullName evidence="9">Deoxyribodipyrimidine photo-lyase</fullName>
    </submittedName>
</protein>
<evidence type="ECO:0000259" key="8">
    <source>
        <dbReference type="PROSITE" id="PS51645"/>
    </source>
</evidence>
<dbReference type="InterPro" id="IPR018394">
    <property type="entry name" value="DNA_photolyase_1_CS_C"/>
</dbReference>
<proteinExistence type="inferred from homology"/>
<dbReference type="Pfam" id="PF03441">
    <property type="entry name" value="FAD_binding_7"/>
    <property type="match status" value="1"/>
</dbReference>
<evidence type="ECO:0000256" key="5">
    <source>
        <dbReference type="ARBA" id="ARBA00022991"/>
    </source>
</evidence>
<gene>
    <name evidence="9" type="ORF">EWU23_00730</name>
</gene>
<dbReference type="PROSITE" id="PS51645">
    <property type="entry name" value="PHR_CRY_ALPHA_BETA"/>
    <property type="match status" value="1"/>
</dbReference>
<dbReference type="PROSITE" id="PS00691">
    <property type="entry name" value="DNA_PHOTOLYASES_1_2"/>
    <property type="match status" value="1"/>
</dbReference>
<comment type="caution">
    <text evidence="9">The sequence shown here is derived from an EMBL/GenBank/DDBJ whole genome shotgun (WGS) entry which is preliminary data.</text>
</comment>
<comment type="cofactor">
    <cofactor evidence="2">
        <name>FAD</name>
        <dbReference type="ChEBI" id="CHEBI:57692"/>
    </cofactor>
</comment>
<sequence length="431" mass="50981">MNEISVFWFRRDLRIEDNVGLFAALSSPYPILPIFIFDPIILDKLENKKDARVEFIHQSLIQLKKEIKKRGGDLVVIHEKPFEAFHRLAQQFHIKQIYSNHDYESYAIARDASIQQWAESQGIGFYSYKDQVIFEKNEVLTGQNTPYTVFSPYSRKWKEKLANTEWRQFESENLINYLKASFELPSLNQLGFQATGLKFPSLTFSDELILHYQVNRNFPGLDATSHVSVHLRFGTISIRKLVKRALGKSETWLNELIWRDFYFNITFHFPYISQGIAFRKEYDRMNWRNNEQEFEAWKNGQTGYPIVDAGMRELNQTGFMHNRVRMIVASFLVKHLLIDWRWGEAYFAEKLLDFDFSSNNGGWQWAAGSGCDAAPYFRVFNPYLQTQKFDKDLTYIRKWVPEFQEFHYPKPIVDHEFARKRVLTAYKEALG</sequence>
<dbReference type="PRINTS" id="PR00147">
    <property type="entry name" value="DNAPHOTLYASE"/>
</dbReference>
<dbReference type="InterPro" id="IPR014729">
    <property type="entry name" value="Rossmann-like_a/b/a_fold"/>
</dbReference>
<dbReference type="Pfam" id="PF00875">
    <property type="entry name" value="DNA_photolyase"/>
    <property type="match status" value="1"/>
</dbReference>
<dbReference type="InterPro" id="IPR036155">
    <property type="entry name" value="Crypto/Photolyase_N_sf"/>
</dbReference>
<keyword evidence="3 6" id="KW-0285">Flavoprotein</keyword>
<keyword evidence="7" id="KW-0472">Membrane</keyword>
<dbReference type="Gene3D" id="3.40.50.620">
    <property type="entry name" value="HUPs"/>
    <property type="match status" value="1"/>
</dbReference>
<name>A0ABX0ERW0_9BACT</name>
<keyword evidence="5 6" id="KW-0157">Chromophore</keyword>
<evidence type="ECO:0000256" key="7">
    <source>
        <dbReference type="SAM" id="Phobius"/>
    </source>
</evidence>
<dbReference type="SUPFAM" id="SSF52425">
    <property type="entry name" value="Cryptochrome/photolyase, N-terminal domain"/>
    <property type="match status" value="1"/>
</dbReference>
<feature type="transmembrane region" description="Helical" evidence="7">
    <location>
        <begin position="20"/>
        <end position="42"/>
    </location>
</feature>
<evidence type="ECO:0000313" key="10">
    <source>
        <dbReference type="Proteomes" id="UP001318301"/>
    </source>
</evidence>
<dbReference type="PROSITE" id="PS00394">
    <property type="entry name" value="DNA_PHOTOLYASES_1_1"/>
    <property type="match status" value="1"/>
</dbReference>
<keyword evidence="7" id="KW-1133">Transmembrane helix</keyword>
<dbReference type="InterPro" id="IPR036134">
    <property type="entry name" value="Crypto/Photolyase_FAD-like_sf"/>
</dbReference>
<evidence type="ECO:0000313" key="9">
    <source>
        <dbReference type="EMBL" id="NGZ42994.1"/>
    </source>
</evidence>
<dbReference type="RefSeq" id="WP_166227818.1">
    <property type="nucleotide sequence ID" value="NZ_CBCSIJ010000012.1"/>
</dbReference>
<feature type="domain" description="Photolyase/cryptochrome alpha/beta" evidence="8">
    <location>
        <begin position="3"/>
        <end position="133"/>
    </location>
</feature>
<evidence type="ECO:0000256" key="1">
    <source>
        <dbReference type="ARBA" id="ARBA00001932"/>
    </source>
</evidence>
<keyword evidence="7" id="KW-0812">Transmembrane</keyword>
<organism evidence="9 10">
    <name type="scientific">Aquirufa beregesia</name>
    <dbReference type="NCBI Taxonomy" id="2516556"/>
    <lineage>
        <taxon>Bacteria</taxon>
        <taxon>Pseudomonadati</taxon>
        <taxon>Bacteroidota</taxon>
        <taxon>Cytophagia</taxon>
        <taxon>Cytophagales</taxon>
        <taxon>Flectobacillaceae</taxon>
        <taxon>Aquirufa</taxon>
    </lineage>
</organism>
<comment type="similarity">
    <text evidence="6">Belongs to the DNA photolyase family.</text>
</comment>
<comment type="cofactor">
    <cofactor evidence="1">
        <name>(6R)-5,10-methylene-5,6,7,8-tetrahydrofolate</name>
        <dbReference type="ChEBI" id="CHEBI:15636"/>
    </cofactor>
</comment>
<dbReference type="SUPFAM" id="SSF48173">
    <property type="entry name" value="Cryptochrome/photolyase FAD-binding domain"/>
    <property type="match status" value="1"/>
</dbReference>
<dbReference type="Proteomes" id="UP001318301">
    <property type="component" value="Unassembled WGS sequence"/>
</dbReference>
<evidence type="ECO:0000256" key="2">
    <source>
        <dbReference type="ARBA" id="ARBA00001974"/>
    </source>
</evidence>
<keyword evidence="10" id="KW-1185">Reference proteome</keyword>
<dbReference type="InterPro" id="IPR005101">
    <property type="entry name" value="Cryptochr/Photolyase_FAD-bd"/>
</dbReference>
<reference evidence="9 10" key="1">
    <citation type="submission" date="2019-02" db="EMBL/GenBank/DDBJ databases">
        <title>Genome of a new Bacteroidetes strain.</title>
        <authorList>
            <person name="Pitt A."/>
        </authorList>
    </citation>
    <scope>NUCLEOTIDE SEQUENCE [LARGE SCALE GENOMIC DNA]</scope>
    <source>
        <strain evidence="9 10">50C-KIRBA</strain>
    </source>
</reference>
<dbReference type="PANTHER" id="PTHR11455:SF9">
    <property type="entry name" value="CRYPTOCHROME CIRCADIAN CLOCK 5 ISOFORM X1"/>
    <property type="match status" value="1"/>
</dbReference>
<evidence type="ECO:0000256" key="6">
    <source>
        <dbReference type="RuleBase" id="RU004182"/>
    </source>
</evidence>
<dbReference type="EMBL" id="SEWW01000001">
    <property type="protein sequence ID" value="NGZ42994.1"/>
    <property type="molecule type" value="Genomic_DNA"/>
</dbReference>
<evidence type="ECO:0000256" key="3">
    <source>
        <dbReference type="ARBA" id="ARBA00022630"/>
    </source>
</evidence>
<dbReference type="Gene3D" id="1.10.579.10">
    <property type="entry name" value="DNA Cyclobutane Dipyrimidine Photolyase, subunit A, domain 3"/>
    <property type="match status" value="1"/>
</dbReference>
<dbReference type="InterPro" id="IPR006050">
    <property type="entry name" value="DNA_photolyase_N"/>
</dbReference>
<accession>A0ABX0ERW0</accession>
<dbReference type="InterPro" id="IPR002081">
    <property type="entry name" value="Cryptochrome/DNA_photolyase_1"/>
</dbReference>
<evidence type="ECO:0000256" key="4">
    <source>
        <dbReference type="ARBA" id="ARBA00022827"/>
    </source>
</evidence>
<dbReference type="PANTHER" id="PTHR11455">
    <property type="entry name" value="CRYPTOCHROME"/>
    <property type="match status" value="1"/>
</dbReference>
<keyword evidence="4 6" id="KW-0274">FAD</keyword>
<dbReference type="Gene3D" id="1.25.40.80">
    <property type="match status" value="1"/>
</dbReference>